<comment type="caution">
    <text evidence="12">The sequence shown here is derived from an EMBL/GenBank/DDBJ whole genome shotgun (WGS) entry which is preliminary data.</text>
</comment>
<dbReference type="CDD" id="cd17767">
    <property type="entry name" value="UP_EcUdp-like"/>
    <property type="match status" value="1"/>
</dbReference>
<dbReference type="EMBL" id="BLYI01000062">
    <property type="protein sequence ID" value="GFO86298.1"/>
    <property type="molecule type" value="Genomic_DNA"/>
</dbReference>
<keyword evidence="13" id="KW-1185">Reference proteome</keyword>
<evidence type="ECO:0000256" key="9">
    <source>
        <dbReference type="ARBA" id="ARBA00048447"/>
    </source>
</evidence>
<organism evidence="12 13">
    <name type="scientific">Anaerostipes butyraticus</name>
    <dbReference type="NCBI Taxonomy" id="645466"/>
    <lineage>
        <taxon>Bacteria</taxon>
        <taxon>Bacillati</taxon>
        <taxon>Bacillota</taxon>
        <taxon>Clostridia</taxon>
        <taxon>Lachnospirales</taxon>
        <taxon>Lachnospiraceae</taxon>
        <taxon>Anaerostipes</taxon>
    </lineage>
</organism>
<evidence type="ECO:0000256" key="5">
    <source>
        <dbReference type="ARBA" id="ARBA00021980"/>
    </source>
</evidence>
<keyword evidence="6" id="KW-0963">Cytoplasm</keyword>
<dbReference type="InterPro" id="IPR000845">
    <property type="entry name" value="Nucleoside_phosphorylase_d"/>
</dbReference>
<evidence type="ECO:0000256" key="7">
    <source>
        <dbReference type="ARBA" id="ARBA00022676"/>
    </source>
</evidence>
<dbReference type="GO" id="GO:0004850">
    <property type="term" value="F:uridine phosphorylase activity"/>
    <property type="evidence" value="ECO:0007669"/>
    <property type="project" value="UniProtKB-EC"/>
</dbReference>
<accession>A0A916QCU1</accession>
<comment type="similarity">
    <text evidence="3 10">Belongs to the PNP/UDP phosphorylase family.</text>
</comment>
<comment type="pathway">
    <text evidence="2 10">Pyrimidine metabolism; UMP biosynthesis via salvage pathway; uracil from uridine (phosphorylase route): step 1/1.</text>
</comment>
<dbReference type="Pfam" id="PF01048">
    <property type="entry name" value="PNP_UDP_1"/>
    <property type="match status" value="1"/>
</dbReference>
<dbReference type="InterPro" id="IPR010058">
    <property type="entry name" value="Uridine_phosphorylase"/>
</dbReference>
<evidence type="ECO:0000256" key="4">
    <source>
        <dbReference type="ARBA" id="ARBA00011888"/>
    </source>
</evidence>
<dbReference type="EC" id="2.4.2.3" evidence="4 10"/>
<evidence type="ECO:0000256" key="1">
    <source>
        <dbReference type="ARBA" id="ARBA00004496"/>
    </source>
</evidence>
<evidence type="ECO:0000313" key="13">
    <source>
        <dbReference type="Proteomes" id="UP000613208"/>
    </source>
</evidence>
<evidence type="ECO:0000256" key="8">
    <source>
        <dbReference type="ARBA" id="ARBA00022679"/>
    </source>
</evidence>
<comment type="subcellular location">
    <subcellularLocation>
        <location evidence="1">Cytoplasm</location>
    </subcellularLocation>
</comment>
<dbReference type="SUPFAM" id="SSF53167">
    <property type="entry name" value="Purine and uridine phosphorylases"/>
    <property type="match status" value="1"/>
</dbReference>
<dbReference type="PANTHER" id="PTHR43691">
    <property type="entry name" value="URIDINE PHOSPHORYLASE"/>
    <property type="match status" value="1"/>
</dbReference>
<dbReference type="NCBIfam" id="TIGR01718">
    <property type="entry name" value="Uridine-psphlse"/>
    <property type="match status" value="1"/>
</dbReference>
<feature type="domain" description="Nucleoside phosphorylase" evidence="11">
    <location>
        <begin position="24"/>
        <end position="255"/>
    </location>
</feature>
<keyword evidence="8 10" id="KW-0808">Transferase</keyword>
<evidence type="ECO:0000256" key="6">
    <source>
        <dbReference type="ARBA" id="ARBA00022490"/>
    </source>
</evidence>
<dbReference type="Proteomes" id="UP000613208">
    <property type="component" value="Unassembled WGS sequence"/>
</dbReference>
<evidence type="ECO:0000259" key="11">
    <source>
        <dbReference type="Pfam" id="PF01048"/>
    </source>
</evidence>
<evidence type="ECO:0000256" key="3">
    <source>
        <dbReference type="ARBA" id="ARBA00010456"/>
    </source>
</evidence>
<protein>
    <recommendedName>
        <fullName evidence="5 10">Uridine phosphorylase</fullName>
        <ecNumber evidence="4 10">2.4.2.3</ecNumber>
    </recommendedName>
</protein>
<dbReference type="InterPro" id="IPR035994">
    <property type="entry name" value="Nucleoside_phosphorylase_sf"/>
</dbReference>
<dbReference type="Gene3D" id="3.40.50.1580">
    <property type="entry name" value="Nucleoside phosphorylase domain"/>
    <property type="match status" value="1"/>
</dbReference>
<dbReference type="PANTHER" id="PTHR43691:SF11">
    <property type="entry name" value="FI09636P-RELATED"/>
    <property type="match status" value="1"/>
</dbReference>
<evidence type="ECO:0000313" key="12">
    <source>
        <dbReference type="EMBL" id="GFO86298.1"/>
    </source>
</evidence>
<keyword evidence="7 10" id="KW-0328">Glycosyltransferase</keyword>
<proteinExistence type="inferred from homology"/>
<dbReference type="InterPro" id="IPR018016">
    <property type="entry name" value="Nucleoside_phosphorylase_CS"/>
</dbReference>
<dbReference type="GO" id="GO:0009164">
    <property type="term" value="P:nucleoside catabolic process"/>
    <property type="evidence" value="ECO:0007669"/>
    <property type="project" value="UniProtKB-ARBA"/>
</dbReference>
<dbReference type="GO" id="GO:0005829">
    <property type="term" value="C:cytosol"/>
    <property type="evidence" value="ECO:0007669"/>
    <property type="project" value="TreeGrafter"/>
</dbReference>
<sequence length="262" mass="28792">MAVNYSEDANKQYHIQVGKGDVGRYVILPGDPKRCKKIARYFDDARLIADSREYTTYTGYLDGVKVSVTSTGIGGPSASIAMEELVMSGADTFIRIGTCGGMQLDVKSGDVVIASGAIRMEGTSREYAPIEFPAVADIRVTNALMQAADELEQKYHIGVVQSKDSFYGQHSPETKPVSYELLNKWEAWKRLGCLASEMESAALFVVASHLKVRAGACFLVMANQEREKEGLDNPVVHDTDMAVQTAVKAIRRLIRQDQEAEE</sequence>
<comment type="catalytic activity">
    <reaction evidence="9 10">
        <text>uridine + phosphate = alpha-D-ribose 1-phosphate + uracil</text>
        <dbReference type="Rhea" id="RHEA:24388"/>
        <dbReference type="ChEBI" id="CHEBI:16704"/>
        <dbReference type="ChEBI" id="CHEBI:17568"/>
        <dbReference type="ChEBI" id="CHEBI:43474"/>
        <dbReference type="ChEBI" id="CHEBI:57720"/>
        <dbReference type="EC" id="2.4.2.3"/>
    </reaction>
</comment>
<comment type="function">
    <text evidence="10">Catalyzes the reversible phosphorylytic cleavage of uridine to uracil and ribose-1-phosphate.</text>
</comment>
<name>A0A916QCU1_9FIRM</name>
<dbReference type="AlphaFoldDB" id="A0A916QCU1"/>
<evidence type="ECO:0000256" key="10">
    <source>
        <dbReference type="RuleBase" id="RU361131"/>
    </source>
</evidence>
<dbReference type="GO" id="GO:0009166">
    <property type="term" value="P:nucleotide catabolic process"/>
    <property type="evidence" value="ECO:0007669"/>
    <property type="project" value="InterPro"/>
</dbReference>
<dbReference type="PROSITE" id="PS01232">
    <property type="entry name" value="PNP_UDP_1"/>
    <property type="match status" value="1"/>
</dbReference>
<gene>
    <name evidence="12" type="primary">udp</name>
    <name evidence="12" type="ORF">ANBU17_26450</name>
</gene>
<evidence type="ECO:0000256" key="2">
    <source>
        <dbReference type="ARBA" id="ARBA00004825"/>
    </source>
</evidence>
<reference evidence="12" key="1">
    <citation type="submission" date="2020-06" db="EMBL/GenBank/DDBJ databases">
        <title>Characterization of fructooligosaccharide metabolism and fructooligosaccharide-degrading enzymes in human commensal butyrate producers.</title>
        <authorList>
            <person name="Tanno H."/>
            <person name="Fujii T."/>
            <person name="Hirano K."/>
            <person name="Maeno S."/>
            <person name="Tonozuka T."/>
            <person name="Sakamoto M."/>
            <person name="Ohkuma M."/>
            <person name="Tochio T."/>
            <person name="Endo A."/>
        </authorList>
    </citation>
    <scope>NUCLEOTIDE SEQUENCE</scope>
    <source>
        <strain evidence="12">JCM 17466</strain>
    </source>
</reference>